<comment type="caution">
    <text evidence="1">The sequence shown here is derived from an EMBL/GenBank/DDBJ whole genome shotgun (WGS) entry which is preliminary data.</text>
</comment>
<sequence length="109" mass="12899">MKGRILRRAVKLIDDALDLARRGEIELARDYVTLAKEYCSKTRTKLPLNYKRKVCRKCNVPLIPGVTERRRIRGKILIRTCLLCGWTRRYDLRKNKGENKEAKDGRNRR</sequence>
<protein>
    <submittedName>
        <fullName evidence="1">Uncharacterized protein</fullName>
    </submittedName>
</protein>
<evidence type="ECO:0000313" key="1">
    <source>
        <dbReference type="EMBL" id="MEW9491311.1"/>
    </source>
</evidence>
<gene>
    <name evidence="1" type="ORF">TQ35_0003790</name>
</gene>
<dbReference type="Proteomes" id="UP000053480">
    <property type="component" value="Unassembled WGS sequence"/>
</dbReference>
<accession>A0ACC6TN56</accession>
<evidence type="ECO:0000313" key="2">
    <source>
        <dbReference type="Proteomes" id="UP000053480"/>
    </source>
</evidence>
<proteinExistence type="predicted"/>
<dbReference type="EMBL" id="JZWS03000003">
    <property type="protein sequence ID" value="MEW9491311.1"/>
    <property type="molecule type" value="Genomic_DNA"/>
</dbReference>
<name>A0ACC6TN56_9CREN</name>
<organism evidence="1 2">
    <name type="scientific">Candidatus Aramenus sulfurataquae</name>
    <dbReference type="NCBI Taxonomy" id="1326980"/>
    <lineage>
        <taxon>Archaea</taxon>
        <taxon>Thermoproteota</taxon>
        <taxon>Thermoprotei</taxon>
        <taxon>Sulfolobales</taxon>
        <taxon>Sulfolobaceae</taxon>
        <taxon>Candidatus Aramenus</taxon>
    </lineage>
</organism>
<reference evidence="1" key="1">
    <citation type="submission" date="2024-07" db="EMBL/GenBank/DDBJ databases">
        <title>Metagenome and Metagenome-Assembled Genomes of Archaea from a hot spring from the geothermal field of Los Azufres, Mexico.</title>
        <authorList>
            <person name="Marin-Paredes R."/>
            <person name="Martinez-Romero E."/>
            <person name="Servin-Garciduenas L.E."/>
        </authorList>
    </citation>
    <scope>NUCLEOTIDE SEQUENCE</scope>
    <source>
        <strain evidence="1">AZ1-454</strain>
    </source>
</reference>